<dbReference type="AlphaFoldDB" id="A0A4Z2EIF0"/>
<keyword evidence="3" id="KW-1185">Reference proteome</keyword>
<dbReference type="EMBL" id="SRLO01006796">
    <property type="protein sequence ID" value="TNN28528.1"/>
    <property type="molecule type" value="Genomic_DNA"/>
</dbReference>
<name>A0A4Z2EIF0_9TELE</name>
<comment type="caution">
    <text evidence="2">The sequence shown here is derived from an EMBL/GenBank/DDBJ whole genome shotgun (WGS) entry which is preliminary data.</text>
</comment>
<evidence type="ECO:0000313" key="3">
    <source>
        <dbReference type="Proteomes" id="UP000314294"/>
    </source>
</evidence>
<gene>
    <name evidence="2" type="ORF">EYF80_061324</name>
</gene>
<sequence length="61" mass="6857">MRKGKRYQEGEDEEETRKVVRPVDSGKSAADVMFARTEITSTRISSALRPGGQIRMGGRWS</sequence>
<evidence type="ECO:0000313" key="2">
    <source>
        <dbReference type="EMBL" id="TNN28528.1"/>
    </source>
</evidence>
<feature type="region of interest" description="Disordered" evidence="1">
    <location>
        <begin position="1"/>
        <end position="26"/>
    </location>
</feature>
<reference evidence="2 3" key="1">
    <citation type="submission" date="2019-03" db="EMBL/GenBank/DDBJ databases">
        <title>First draft genome of Liparis tanakae, snailfish: a comprehensive survey of snailfish specific genes.</title>
        <authorList>
            <person name="Kim W."/>
            <person name="Song I."/>
            <person name="Jeong J.-H."/>
            <person name="Kim D."/>
            <person name="Kim S."/>
            <person name="Ryu S."/>
            <person name="Song J.Y."/>
            <person name="Lee S.K."/>
        </authorList>
    </citation>
    <scope>NUCLEOTIDE SEQUENCE [LARGE SCALE GENOMIC DNA]</scope>
    <source>
        <tissue evidence="2">Muscle</tissue>
    </source>
</reference>
<evidence type="ECO:0000256" key="1">
    <source>
        <dbReference type="SAM" id="MobiDB-lite"/>
    </source>
</evidence>
<dbReference type="Proteomes" id="UP000314294">
    <property type="component" value="Unassembled WGS sequence"/>
</dbReference>
<accession>A0A4Z2EIF0</accession>
<proteinExistence type="predicted"/>
<protein>
    <submittedName>
        <fullName evidence="2">Uncharacterized protein</fullName>
    </submittedName>
</protein>
<organism evidence="2 3">
    <name type="scientific">Liparis tanakae</name>
    <name type="common">Tanaka's snailfish</name>
    <dbReference type="NCBI Taxonomy" id="230148"/>
    <lineage>
        <taxon>Eukaryota</taxon>
        <taxon>Metazoa</taxon>
        <taxon>Chordata</taxon>
        <taxon>Craniata</taxon>
        <taxon>Vertebrata</taxon>
        <taxon>Euteleostomi</taxon>
        <taxon>Actinopterygii</taxon>
        <taxon>Neopterygii</taxon>
        <taxon>Teleostei</taxon>
        <taxon>Neoteleostei</taxon>
        <taxon>Acanthomorphata</taxon>
        <taxon>Eupercaria</taxon>
        <taxon>Perciformes</taxon>
        <taxon>Cottioidei</taxon>
        <taxon>Cottales</taxon>
        <taxon>Liparidae</taxon>
        <taxon>Liparis</taxon>
    </lineage>
</organism>